<proteinExistence type="predicted"/>
<keyword evidence="2" id="KW-1185">Reference proteome</keyword>
<reference evidence="1 2" key="1">
    <citation type="submission" date="2021-01" db="EMBL/GenBank/DDBJ databases">
        <title>Genomic Encyclopedia of Type Strains, Phase IV (KMG-IV): sequencing the most valuable type-strain genomes for metagenomic binning, comparative biology and taxonomic classification.</title>
        <authorList>
            <person name="Goeker M."/>
        </authorList>
    </citation>
    <scope>NUCLEOTIDE SEQUENCE [LARGE SCALE GENOMIC DNA]</scope>
    <source>
        <strain evidence="1 2">DSM 105453</strain>
    </source>
</reference>
<organism evidence="1 2">
    <name type="scientific">Siminovitchia thermophila</name>
    <dbReference type="NCBI Taxonomy" id="1245522"/>
    <lineage>
        <taxon>Bacteria</taxon>
        <taxon>Bacillati</taxon>
        <taxon>Bacillota</taxon>
        <taxon>Bacilli</taxon>
        <taxon>Bacillales</taxon>
        <taxon>Bacillaceae</taxon>
        <taxon>Siminovitchia</taxon>
    </lineage>
</organism>
<dbReference type="RefSeq" id="WP_236017166.1">
    <property type="nucleotide sequence ID" value="NZ_JAFBFH010000041.1"/>
</dbReference>
<evidence type="ECO:0000313" key="1">
    <source>
        <dbReference type="EMBL" id="MBM7717216.1"/>
    </source>
</evidence>
<protein>
    <submittedName>
        <fullName evidence="1">Uncharacterized protein</fullName>
    </submittedName>
</protein>
<sequence length="232" mass="27288">MNQSYRRGYDSDDMICDCEACRADLNQVDDHLRETEQTNNSMDEMMRQSADRLYRIPVFLSRPNVLNAVQEAFMRRLIREIRRELLFPRTLPRTEQYPETVLENVRRLVNSSYGLVATNLKQLEVDVLGTNTGRFPTPRIEWLGSEFLQIEPSMAYQRGLPLLLIRERGVEGTGIWSPGIAPFLIFLEWDPSQPLNEFFNSNAWKEVLKNWAHEVRNGYYIQTEPEFRYKSC</sequence>
<accession>A0ABS2RC32</accession>
<dbReference type="EMBL" id="JAFBFH010000041">
    <property type="protein sequence ID" value="MBM7717216.1"/>
    <property type="molecule type" value="Genomic_DNA"/>
</dbReference>
<name>A0ABS2RC32_9BACI</name>
<comment type="caution">
    <text evidence="1">The sequence shown here is derived from an EMBL/GenBank/DDBJ whole genome shotgun (WGS) entry which is preliminary data.</text>
</comment>
<dbReference type="Proteomes" id="UP000823485">
    <property type="component" value="Unassembled WGS sequence"/>
</dbReference>
<gene>
    <name evidence="1" type="ORF">JOC94_004241</name>
</gene>
<evidence type="ECO:0000313" key="2">
    <source>
        <dbReference type="Proteomes" id="UP000823485"/>
    </source>
</evidence>